<dbReference type="PIRSF" id="PIRSF016049">
    <property type="entry name" value="Man_dehyd"/>
    <property type="match status" value="1"/>
</dbReference>
<evidence type="ECO:0000256" key="1">
    <source>
        <dbReference type="ARBA" id="ARBA00001794"/>
    </source>
</evidence>
<evidence type="ECO:0000256" key="7">
    <source>
        <dbReference type="ARBA" id="ARBA00012927"/>
    </source>
</evidence>
<protein>
    <recommendedName>
        <fullName evidence="7">mannonate dehydratase</fullName>
        <ecNumber evidence="7">4.2.1.8</ecNumber>
    </recommendedName>
</protein>
<comment type="cofactor">
    <cofactor evidence="2">
        <name>Mn(2+)</name>
        <dbReference type="ChEBI" id="CHEBI:29035"/>
    </cofactor>
</comment>
<evidence type="ECO:0000256" key="8">
    <source>
        <dbReference type="ARBA" id="ARBA00023004"/>
    </source>
</evidence>
<sequence>MIQIAEFIAPTPNKIWRLAQQAGVNLAVGGLPPEDLIHAGETSCDLGPLTRVKERYNEAGFDLRVIESRPPLNKAKRGLPGRDEEIDEVCKLLVNMGKLGIPVWCYEWMADFNWLRTDFAKPSRGGSVVTAFDLAQVPEDLTDQPPISEEALWESLEYFLRRVMPVAEKAGVTLSMHPDDPPTSPIRGVGRIMRTVPNFERLLAMIPSERNTITMCQGNFTLMTDDLPATIRKFGDKISFVHFRDVEGVPTKFHETWHDAGKTDMVACMQAYRDIGFDGVLRPDHVPTVEGDSNDDAGYSAFGRLYAIGYIRGIQEVVYRD</sequence>
<dbReference type="InterPro" id="IPR036237">
    <property type="entry name" value="Xyl_isomerase-like_sf"/>
</dbReference>
<comment type="similarity">
    <text evidence="6">Belongs to the mannonate dehydratase family.</text>
</comment>
<evidence type="ECO:0000313" key="11">
    <source>
        <dbReference type="EMBL" id="MDT1062239.1"/>
    </source>
</evidence>
<dbReference type="RefSeq" id="WP_311759337.1">
    <property type="nucleotide sequence ID" value="NZ_JAVRQI010000007.1"/>
</dbReference>
<keyword evidence="10 11" id="KW-0456">Lyase</keyword>
<evidence type="ECO:0000256" key="9">
    <source>
        <dbReference type="ARBA" id="ARBA00023211"/>
    </source>
</evidence>
<evidence type="ECO:0000256" key="6">
    <source>
        <dbReference type="ARBA" id="ARBA00007389"/>
    </source>
</evidence>
<organism evidence="11 12">
    <name type="scientific">Paracoccus broussonetiae</name>
    <dbReference type="NCBI Taxonomy" id="3075834"/>
    <lineage>
        <taxon>Bacteria</taxon>
        <taxon>Pseudomonadati</taxon>
        <taxon>Pseudomonadota</taxon>
        <taxon>Alphaproteobacteria</taxon>
        <taxon>Rhodobacterales</taxon>
        <taxon>Paracoccaceae</taxon>
        <taxon>Paracoccus</taxon>
    </lineage>
</organism>
<accession>A0ABU3EDB9</accession>
<name>A0ABU3EDB9_9RHOB</name>
<keyword evidence="8" id="KW-0408">Iron</keyword>
<dbReference type="PANTHER" id="PTHR30387">
    <property type="entry name" value="MANNONATE DEHYDRATASE"/>
    <property type="match status" value="1"/>
</dbReference>
<dbReference type="Proteomes" id="UP001251085">
    <property type="component" value="Unassembled WGS sequence"/>
</dbReference>
<comment type="cofactor">
    <cofactor evidence="3">
        <name>Fe(2+)</name>
        <dbReference type="ChEBI" id="CHEBI:29033"/>
    </cofactor>
</comment>
<dbReference type="EMBL" id="JAVRQI010000007">
    <property type="protein sequence ID" value="MDT1062239.1"/>
    <property type="molecule type" value="Genomic_DNA"/>
</dbReference>
<dbReference type="SUPFAM" id="SSF51658">
    <property type="entry name" value="Xylose isomerase-like"/>
    <property type="match status" value="1"/>
</dbReference>
<dbReference type="EC" id="4.2.1.8" evidence="7"/>
<keyword evidence="9" id="KW-0464">Manganese</keyword>
<dbReference type="InterPro" id="IPR004628">
    <property type="entry name" value="Man_deHydtase"/>
</dbReference>
<comment type="pathway">
    <text evidence="5">Carbohydrate metabolism; pentose and glucuronate interconversion.</text>
</comment>
<proteinExistence type="inferred from homology"/>
<evidence type="ECO:0000256" key="3">
    <source>
        <dbReference type="ARBA" id="ARBA00001954"/>
    </source>
</evidence>
<dbReference type="PANTHER" id="PTHR30387:SF2">
    <property type="entry name" value="MANNONATE DEHYDRATASE"/>
    <property type="match status" value="1"/>
</dbReference>
<evidence type="ECO:0000256" key="4">
    <source>
        <dbReference type="ARBA" id="ARBA00002713"/>
    </source>
</evidence>
<evidence type="ECO:0000313" key="12">
    <source>
        <dbReference type="Proteomes" id="UP001251085"/>
    </source>
</evidence>
<evidence type="ECO:0000256" key="2">
    <source>
        <dbReference type="ARBA" id="ARBA00001936"/>
    </source>
</evidence>
<dbReference type="GO" id="GO:0008927">
    <property type="term" value="F:mannonate dehydratase activity"/>
    <property type="evidence" value="ECO:0007669"/>
    <property type="project" value="UniProtKB-EC"/>
</dbReference>
<evidence type="ECO:0000256" key="5">
    <source>
        <dbReference type="ARBA" id="ARBA00004892"/>
    </source>
</evidence>
<dbReference type="Pfam" id="PF03786">
    <property type="entry name" value="UxuA"/>
    <property type="match status" value="1"/>
</dbReference>
<comment type="function">
    <text evidence="4">Catalyzes the dehydration of D-mannonate.</text>
</comment>
<dbReference type="Gene3D" id="3.20.20.150">
    <property type="entry name" value="Divalent-metal-dependent TIM barrel enzymes"/>
    <property type="match status" value="1"/>
</dbReference>
<comment type="catalytic activity">
    <reaction evidence="1">
        <text>D-mannonate = 2-dehydro-3-deoxy-D-gluconate + H2O</text>
        <dbReference type="Rhea" id="RHEA:20097"/>
        <dbReference type="ChEBI" id="CHEBI:15377"/>
        <dbReference type="ChEBI" id="CHEBI:17767"/>
        <dbReference type="ChEBI" id="CHEBI:57990"/>
        <dbReference type="EC" id="4.2.1.8"/>
    </reaction>
</comment>
<comment type="caution">
    <text evidence="11">The sequence shown here is derived from an EMBL/GenBank/DDBJ whole genome shotgun (WGS) entry which is preliminary data.</text>
</comment>
<gene>
    <name evidence="11" type="ORF">RM190_10240</name>
</gene>
<keyword evidence="12" id="KW-1185">Reference proteome</keyword>
<reference evidence="12" key="1">
    <citation type="submission" date="2023-07" db="EMBL/GenBank/DDBJ databases">
        <title>Characterization of two Paracoccaceae strains isolated from Phycosphere and proposal of Xinfangfangia lacusdiani sp. nov.</title>
        <authorList>
            <person name="Deng Y."/>
            <person name="Zhang Y.Q."/>
        </authorList>
    </citation>
    <scope>NUCLEOTIDE SEQUENCE [LARGE SCALE GENOMIC DNA]</scope>
    <source>
        <strain evidence="12">CPCC 101403</strain>
    </source>
</reference>
<evidence type="ECO:0000256" key="10">
    <source>
        <dbReference type="ARBA" id="ARBA00023239"/>
    </source>
</evidence>